<reference evidence="1 3" key="1">
    <citation type="journal article" date="2012" name="Nature">
        <title>Algal genomes reveal evolutionary mosaicism and the fate of nucleomorphs.</title>
        <authorList>
            <consortium name="DOE Joint Genome Institute"/>
            <person name="Curtis B.A."/>
            <person name="Tanifuji G."/>
            <person name="Burki F."/>
            <person name="Gruber A."/>
            <person name="Irimia M."/>
            <person name="Maruyama S."/>
            <person name="Arias M.C."/>
            <person name="Ball S.G."/>
            <person name="Gile G.H."/>
            <person name="Hirakawa Y."/>
            <person name="Hopkins J.F."/>
            <person name="Kuo A."/>
            <person name="Rensing S.A."/>
            <person name="Schmutz J."/>
            <person name="Symeonidi A."/>
            <person name="Elias M."/>
            <person name="Eveleigh R.J."/>
            <person name="Herman E.K."/>
            <person name="Klute M.J."/>
            <person name="Nakayama T."/>
            <person name="Obornik M."/>
            <person name="Reyes-Prieto A."/>
            <person name="Armbrust E.V."/>
            <person name="Aves S.J."/>
            <person name="Beiko R.G."/>
            <person name="Coutinho P."/>
            <person name="Dacks J.B."/>
            <person name="Durnford D.G."/>
            <person name="Fast N.M."/>
            <person name="Green B.R."/>
            <person name="Grisdale C.J."/>
            <person name="Hempel F."/>
            <person name="Henrissat B."/>
            <person name="Hoppner M.P."/>
            <person name="Ishida K."/>
            <person name="Kim E."/>
            <person name="Koreny L."/>
            <person name="Kroth P.G."/>
            <person name="Liu Y."/>
            <person name="Malik S.B."/>
            <person name="Maier U.G."/>
            <person name="McRose D."/>
            <person name="Mock T."/>
            <person name="Neilson J.A."/>
            <person name="Onodera N.T."/>
            <person name="Poole A.M."/>
            <person name="Pritham E.J."/>
            <person name="Richards T.A."/>
            <person name="Rocap G."/>
            <person name="Roy S.W."/>
            <person name="Sarai C."/>
            <person name="Schaack S."/>
            <person name="Shirato S."/>
            <person name="Slamovits C.H."/>
            <person name="Spencer D.F."/>
            <person name="Suzuki S."/>
            <person name="Worden A.Z."/>
            <person name="Zauner S."/>
            <person name="Barry K."/>
            <person name="Bell C."/>
            <person name="Bharti A.K."/>
            <person name="Crow J.A."/>
            <person name="Grimwood J."/>
            <person name="Kramer R."/>
            <person name="Lindquist E."/>
            <person name="Lucas S."/>
            <person name="Salamov A."/>
            <person name="McFadden G.I."/>
            <person name="Lane C.E."/>
            <person name="Keeling P.J."/>
            <person name="Gray M.W."/>
            <person name="Grigoriev I.V."/>
            <person name="Archibald J.M."/>
        </authorList>
    </citation>
    <scope>NUCLEOTIDE SEQUENCE</scope>
    <source>
        <strain evidence="1 3">CCMP2712</strain>
    </source>
</reference>
<keyword evidence="3" id="KW-1185">Reference proteome</keyword>
<dbReference type="RefSeq" id="XP_005830102.1">
    <property type="nucleotide sequence ID" value="XM_005830045.1"/>
</dbReference>
<accession>L1J455</accession>
<evidence type="ECO:0000313" key="3">
    <source>
        <dbReference type="Proteomes" id="UP000011087"/>
    </source>
</evidence>
<reference evidence="3" key="2">
    <citation type="submission" date="2012-11" db="EMBL/GenBank/DDBJ databases">
        <authorList>
            <person name="Kuo A."/>
            <person name="Curtis B.A."/>
            <person name="Tanifuji G."/>
            <person name="Burki F."/>
            <person name="Gruber A."/>
            <person name="Irimia M."/>
            <person name="Maruyama S."/>
            <person name="Arias M.C."/>
            <person name="Ball S.G."/>
            <person name="Gile G.H."/>
            <person name="Hirakawa Y."/>
            <person name="Hopkins J.F."/>
            <person name="Rensing S.A."/>
            <person name="Schmutz J."/>
            <person name="Symeonidi A."/>
            <person name="Elias M."/>
            <person name="Eveleigh R.J."/>
            <person name="Herman E.K."/>
            <person name="Klute M.J."/>
            <person name="Nakayama T."/>
            <person name="Obornik M."/>
            <person name="Reyes-Prieto A."/>
            <person name="Armbrust E.V."/>
            <person name="Aves S.J."/>
            <person name="Beiko R.G."/>
            <person name="Coutinho P."/>
            <person name="Dacks J.B."/>
            <person name="Durnford D.G."/>
            <person name="Fast N.M."/>
            <person name="Green B.R."/>
            <person name="Grisdale C."/>
            <person name="Hempe F."/>
            <person name="Henrissat B."/>
            <person name="Hoppner M.P."/>
            <person name="Ishida K.-I."/>
            <person name="Kim E."/>
            <person name="Koreny L."/>
            <person name="Kroth P.G."/>
            <person name="Liu Y."/>
            <person name="Malik S.-B."/>
            <person name="Maier U.G."/>
            <person name="McRose D."/>
            <person name="Mock T."/>
            <person name="Neilson J.A."/>
            <person name="Onodera N.T."/>
            <person name="Poole A.M."/>
            <person name="Pritham E.J."/>
            <person name="Richards T.A."/>
            <person name="Rocap G."/>
            <person name="Roy S.W."/>
            <person name="Sarai C."/>
            <person name="Schaack S."/>
            <person name="Shirato S."/>
            <person name="Slamovits C.H."/>
            <person name="Spencer D.F."/>
            <person name="Suzuki S."/>
            <person name="Worden A.Z."/>
            <person name="Zauner S."/>
            <person name="Barry K."/>
            <person name="Bell C."/>
            <person name="Bharti A.K."/>
            <person name="Crow J.A."/>
            <person name="Grimwood J."/>
            <person name="Kramer R."/>
            <person name="Lindquist E."/>
            <person name="Lucas S."/>
            <person name="Salamov A."/>
            <person name="McFadden G.I."/>
            <person name="Lane C.E."/>
            <person name="Keeling P.J."/>
            <person name="Gray M.W."/>
            <person name="Grigoriev I.V."/>
            <person name="Archibald J.M."/>
        </authorList>
    </citation>
    <scope>NUCLEOTIDE SEQUENCE</scope>
    <source>
        <strain evidence="3">CCMP2712</strain>
    </source>
</reference>
<dbReference type="Proteomes" id="UP000011087">
    <property type="component" value="Unassembled WGS sequence"/>
</dbReference>
<proteinExistence type="predicted"/>
<dbReference type="HOGENOM" id="CLU_2563275_0_0_1"/>
<sequence>MLMGTNVSPYEQPMGAKGNGICSSRIVDYSPLAQPCSNDFAKSGMYSRPNAMSELEHLRPGMYSGMKGGYDSFWKVPNWGNP</sequence>
<dbReference type="EMBL" id="JH993012">
    <property type="protein sequence ID" value="EKX43122.1"/>
    <property type="molecule type" value="Genomic_DNA"/>
</dbReference>
<dbReference type="GeneID" id="17299803"/>
<reference evidence="2" key="3">
    <citation type="submission" date="2016-03" db="UniProtKB">
        <authorList>
            <consortium name="EnsemblProtists"/>
        </authorList>
    </citation>
    <scope>IDENTIFICATION</scope>
</reference>
<evidence type="ECO:0000313" key="2">
    <source>
        <dbReference type="EnsemblProtists" id="EKX43122"/>
    </source>
</evidence>
<dbReference type="AlphaFoldDB" id="L1J455"/>
<evidence type="ECO:0000313" key="1">
    <source>
        <dbReference type="EMBL" id="EKX43122.1"/>
    </source>
</evidence>
<gene>
    <name evidence="1" type="ORF">GUITHDRAFT_110851</name>
</gene>
<name>L1J455_GUITC</name>
<dbReference type="EnsemblProtists" id="EKX43122">
    <property type="protein sequence ID" value="EKX43122"/>
    <property type="gene ID" value="GUITHDRAFT_110851"/>
</dbReference>
<protein>
    <submittedName>
        <fullName evidence="1 2">Uncharacterized protein</fullName>
    </submittedName>
</protein>
<dbReference type="KEGG" id="gtt:GUITHDRAFT_110851"/>
<organism evidence="1">
    <name type="scientific">Guillardia theta (strain CCMP2712)</name>
    <name type="common">Cryptophyte</name>
    <dbReference type="NCBI Taxonomy" id="905079"/>
    <lineage>
        <taxon>Eukaryota</taxon>
        <taxon>Cryptophyceae</taxon>
        <taxon>Pyrenomonadales</taxon>
        <taxon>Geminigeraceae</taxon>
        <taxon>Guillardia</taxon>
    </lineage>
</organism>
<dbReference type="PaxDb" id="55529-EKX43122"/>